<comment type="caution">
    <text evidence="2">The sequence shown here is derived from an EMBL/GenBank/DDBJ whole genome shotgun (WGS) entry which is preliminary data.</text>
</comment>
<dbReference type="AlphaFoldDB" id="K6VVP7"/>
<feature type="compositionally biased region" description="Basic residues" evidence="1">
    <location>
        <begin position="24"/>
        <end position="33"/>
    </location>
</feature>
<dbReference type="EMBL" id="BAHC01000120">
    <property type="protein sequence ID" value="GAB90970.1"/>
    <property type="molecule type" value="Genomic_DNA"/>
</dbReference>
<keyword evidence="3" id="KW-1185">Reference proteome</keyword>
<name>K6VVP7_9ACTN</name>
<evidence type="ECO:0000256" key="1">
    <source>
        <dbReference type="SAM" id="MobiDB-lite"/>
    </source>
</evidence>
<evidence type="ECO:0000313" key="3">
    <source>
        <dbReference type="Proteomes" id="UP000008363"/>
    </source>
</evidence>
<dbReference type="RefSeq" id="WP_006334177.1">
    <property type="nucleotide sequence ID" value="NZ_BAHC01000120.1"/>
</dbReference>
<organism evidence="2 3">
    <name type="scientific">Gordonia rhizosphera NBRC 16068</name>
    <dbReference type="NCBI Taxonomy" id="1108045"/>
    <lineage>
        <taxon>Bacteria</taxon>
        <taxon>Bacillati</taxon>
        <taxon>Actinomycetota</taxon>
        <taxon>Actinomycetes</taxon>
        <taxon>Mycobacteriales</taxon>
        <taxon>Gordoniaceae</taxon>
        <taxon>Gordonia</taxon>
    </lineage>
</organism>
<gene>
    <name evidence="2" type="ORF">GORHZ_120_00260</name>
</gene>
<protein>
    <submittedName>
        <fullName evidence="2">Uncharacterized protein</fullName>
    </submittedName>
</protein>
<reference evidence="2 3" key="1">
    <citation type="submission" date="2012-08" db="EMBL/GenBank/DDBJ databases">
        <title>Whole genome shotgun sequence of Gordonia rhizosphera NBRC 16068.</title>
        <authorList>
            <person name="Takarada H."/>
            <person name="Isaki S."/>
            <person name="Hosoyama A."/>
            <person name="Tsuchikane K."/>
            <person name="Katsumata H."/>
            <person name="Baba S."/>
            <person name="Ohji S."/>
            <person name="Yamazaki S."/>
            <person name="Fujita N."/>
        </authorList>
    </citation>
    <scope>NUCLEOTIDE SEQUENCE [LARGE SCALE GENOMIC DNA]</scope>
    <source>
        <strain evidence="2 3">NBRC 16068</strain>
    </source>
</reference>
<dbReference type="Proteomes" id="UP000008363">
    <property type="component" value="Unassembled WGS sequence"/>
</dbReference>
<evidence type="ECO:0000313" key="2">
    <source>
        <dbReference type="EMBL" id="GAB90970.1"/>
    </source>
</evidence>
<sequence length="88" mass="10043">MPFSDDDLDAFYREIEARTAAQPVRRRRRRRARPNAEPCPTPDKEAFAAESLAREGIARIKLRTGPSVGLRCYECACGAWHITSRPQR</sequence>
<dbReference type="OrthoDB" id="4379334at2"/>
<dbReference type="STRING" id="1108045.GORHZ_120_00260"/>
<dbReference type="eggNOG" id="ENOG50329DB">
    <property type="taxonomic scope" value="Bacteria"/>
</dbReference>
<feature type="region of interest" description="Disordered" evidence="1">
    <location>
        <begin position="22"/>
        <end position="43"/>
    </location>
</feature>
<accession>K6VVP7</accession>
<proteinExistence type="predicted"/>